<feature type="domain" description="SWIM-type" evidence="3">
    <location>
        <begin position="52"/>
        <end position="85"/>
    </location>
</feature>
<dbReference type="OrthoDB" id="9816340at2"/>
<feature type="region of interest" description="Disordered" evidence="2">
    <location>
        <begin position="109"/>
        <end position="128"/>
    </location>
</feature>
<keyword evidence="1" id="KW-0479">Metal-binding</keyword>
<evidence type="ECO:0000256" key="2">
    <source>
        <dbReference type="SAM" id="MobiDB-lite"/>
    </source>
</evidence>
<dbReference type="InterPro" id="IPR007527">
    <property type="entry name" value="Znf_SWIM"/>
</dbReference>
<organism evidence="4 5">
    <name type="scientific">Prescottella agglutinans</name>
    <dbReference type="NCBI Taxonomy" id="1644129"/>
    <lineage>
        <taxon>Bacteria</taxon>
        <taxon>Bacillati</taxon>
        <taxon>Actinomycetota</taxon>
        <taxon>Actinomycetes</taxon>
        <taxon>Mycobacteriales</taxon>
        <taxon>Nocardiaceae</taxon>
        <taxon>Prescottella</taxon>
    </lineage>
</organism>
<reference evidence="4 5" key="1">
    <citation type="submission" date="2018-11" db="EMBL/GenBank/DDBJ databases">
        <title>Rhodococcus spongicola sp. nov. and Rhodococcus xishaensis sp. nov. from marine sponges.</title>
        <authorList>
            <person name="Li L."/>
            <person name="Lin H.W."/>
        </authorList>
    </citation>
    <scope>NUCLEOTIDE SEQUENCE [LARGE SCALE GENOMIC DNA]</scope>
    <source>
        <strain evidence="4 5">CCTCC AB2014297</strain>
    </source>
</reference>
<evidence type="ECO:0000259" key="3">
    <source>
        <dbReference type="PROSITE" id="PS50966"/>
    </source>
</evidence>
<sequence>MTEPWSPAQIAAAAPDPASLTAARGLASKWTDTGRTDTALWGSCGGSGKNPYLAAVDLTGPAYRCSCPSRKFPCKHAVGLLLRWADGAVPAAEAPEFVTEWLATRAARAAATPATPATTAPDPATAERRTERIAAGLDELDRWLTDRVVAGLGSVPHDAAAYDAIAARMVDAQAPGVAAALRALPALVATDPDWPAPLLTQYARLHLLIRAFRDRDRLPEPLNRSVQTHLGVPVRADEVRAEPAVRDRWQVLAVRTEDEGRLVTRRVWLRGRDSGRWALLLDFAHGSAQFTTTAPIPGTIVDADVHYYPGAAPLRAHLGTQHAAPEPFTTLPGATDPATALAGYATALAADPWIRSWPMLLADVTPTVAAGSWHVVDRAGRALPVGGGDAARWQLLAVSGGHPVTVCGDWDGTALLPASVFDAGTVVAA</sequence>
<proteinExistence type="predicted"/>
<dbReference type="RefSeq" id="WP_127917952.1">
    <property type="nucleotide sequence ID" value="NZ_RKLP01000011.1"/>
</dbReference>
<dbReference type="PROSITE" id="PS50966">
    <property type="entry name" value="ZF_SWIM"/>
    <property type="match status" value="1"/>
</dbReference>
<keyword evidence="5" id="KW-1185">Reference proteome</keyword>
<protein>
    <submittedName>
        <fullName evidence="4">SWIM zinc finger family protein</fullName>
    </submittedName>
</protein>
<gene>
    <name evidence="4" type="ORF">EGT67_20620</name>
</gene>
<dbReference type="Pfam" id="PF04434">
    <property type="entry name" value="SWIM"/>
    <property type="match status" value="1"/>
</dbReference>
<feature type="compositionally biased region" description="Low complexity" evidence="2">
    <location>
        <begin position="109"/>
        <end position="124"/>
    </location>
</feature>
<keyword evidence="1" id="KW-0863">Zinc-finger</keyword>
<evidence type="ECO:0000313" key="4">
    <source>
        <dbReference type="EMBL" id="RVW07831.1"/>
    </source>
</evidence>
<dbReference type="GO" id="GO:0008270">
    <property type="term" value="F:zinc ion binding"/>
    <property type="evidence" value="ECO:0007669"/>
    <property type="project" value="UniProtKB-KW"/>
</dbReference>
<comment type="caution">
    <text evidence="4">The sequence shown here is derived from an EMBL/GenBank/DDBJ whole genome shotgun (WGS) entry which is preliminary data.</text>
</comment>
<keyword evidence="1" id="KW-0862">Zinc</keyword>
<dbReference type="AlphaFoldDB" id="A0A438BAA0"/>
<dbReference type="Proteomes" id="UP000286208">
    <property type="component" value="Unassembled WGS sequence"/>
</dbReference>
<accession>A0A438BAA0</accession>
<evidence type="ECO:0000313" key="5">
    <source>
        <dbReference type="Proteomes" id="UP000286208"/>
    </source>
</evidence>
<evidence type="ECO:0000256" key="1">
    <source>
        <dbReference type="PROSITE-ProRule" id="PRU00325"/>
    </source>
</evidence>
<name>A0A438BAA0_9NOCA</name>
<dbReference type="EMBL" id="RKLP01000011">
    <property type="protein sequence ID" value="RVW07831.1"/>
    <property type="molecule type" value="Genomic_DNA"/>
</dbReference>